<dbReference type="AlphaFoldDB" id="A0A410H2X0"/>
<dbReference type="RefSeq" id="WP_029937945.1">
    <property type="nucleotide sequence ID" value="NZ_CP035033.1"/>
</dbReference>
<dbReference type="Pfam" id="PF05899">
    <property type="entry name" value="Cupin_3"/>
    <property type="match status" value="1"/>
</dbReference>
<name>A0A410H2X0_9GAMM</name>
<keyword evidence="3" id="KW-1185">Reference proteome</keyword>
<evidence type="ECO:0000259" key="1">
    <source>
        <dbReference type="Pfam" id="PF05899"/>
    </source>
</evidence>
<dbReference type="PANTHER" id="PTHR33271">
    <property type="entry name" value="OS04G0445200 PROTEIN"/>
    <property type="match status" value="1"/>
</dbReference>
<organism evidence="2 3">
    <name type="scientific">Hydrogenovibrio thermophilus</name>
    <dbReference type="NCBI Taxonomy" id="265883"/>
    <lineage>
        <taxon>Bacteria</taxon>
        <taxon>Pseudomonadati</taxon>
        <taxon>Pseudomonadota</taxon>
        <taxon>Gammaproteobacteria</taxon>
        <taxon>Thiotrichales</taxon>
        <taxon>Piscirickettsiaceae</taxon>
        <taxon>Hydrogenovibrio</taxon>
    </lineage>
</organism>
<dbReference type="InterPro" id="IPR011051">
    <property type="entry name" value="RmlC_Cupin_sf"/>
</dbReference>
<dbReference type="CDD" id="cd02227">
    <property type="entry name" value="cupin_TM1112-like"/>
    <property type="match status" value="1"/>
</dbReference>
<evidence type="ECO:0000313" key="2">
    <source>
        <dbReference type="EMBL" id="QAB15261.1"/>
    </source>
</evidence>
<dbReference type="Gene3D" id="2.60.120.10">
    <property type="entry name" value="Jelly Rolls"/>
    <property type="match status" value="1"/>
</dbReference>
<accession>A0A410H2X0</accession>
<gene>
    <name evidence="2" type="ORF">EPV75_06060</name>
</gene>
<dbReference type="SUPFAM" id="SSF51182">
    <property type="entry name" value="RmlC-like cupins"/>
    <property type="match status" value="1"/>
</dbReference>
<dbReference type="KEGG" id="htr:EPV75_06060"/>
<proteinExistence type="predicted"/>
<reference evidence="2 3" key="1">
    <citation type="journal article" date="2018" name="Environ. Microbiol.">
        <title>Genomes of ubiquitous marine and hypersaline Hydrogenovibrio, Thiomicrorhabdus and Thiomicrospira spp. encode a diversity of mechanisms to sustain chemolithoautotrophy in heterogeneous environments.</title>
        <authorList>
            <person name="Scott K.M."/>
            <person name="Williams J."/>
            <person name="Porter C.M.B."/>
            <person name="Russel S."/>
            <person name="Harmer T.L."/>
            <person name="Paul J.H."/>
            <person name="Antonen K.M."/>
            <person name="Bridges M.K."/>
            <person name="Camper G.J."/>
            <person name="Campla C.K."/>
            <person name="Casella L.G."/>
            <person name="Chase E."/>
            <person name="Conrad J.W."/>
            <person name="Cruz M.C."/>
            <person name="Dunlap D.S."/>
            <person name="Duran L."/>
            <person name="Fahsbender E.M."/>
            <person name="Goldsmith D.B."/>
            <person name="Keeley R.F."/>
            <person name="Kondoff M.R."/>
            <person name="Kussy B.I."/>
            <person name="Lane M.K."/>
            <person name="Lawler S."/>
            <person name="Leigh B.A."/>
            <person name="Lewis C."/>
            <person name="Lostal L.M."/>
            <person name="Marking D."/>
            <person name="Mancera P.A."/>
            <person name="McClenthan E.C."/>
            <person name="McIntyre E.A."/>
            <person name="Mine J.A."/>
            <person name="Modi S."/>
            <person name="Moore B.D."/>
            <person name="Morgan W.A."/>
            <person name="Nelson K.M."/>
            <person name="Nguyen K.N."/>
            <person name="Ogburn N."/>
            <person name="Parrino D.G."/>
            <person name="Pedapudi A.D."/>
            <person name="Pelham R.P."/>
            <person name="Preece A.M."/>
            <person name="Rampersad E.A."/>
            <person name="Richardson J.C."/>
            <person name="Rodgers C.M."/>
            <person name="Schaffer B.L."/>
            <person name="Sheridan N.E."/>
            <person name="Solone M.R."/>
            <person name="Staley Z.R."/>
            <person name="Tabuchi M."/>
            <person name="Waide R.J."/>
            <person name="Wanjugi P.W."/>
            <person name="Young S."/>
            <person name="Clum A."/>
            <person name="Daum C."/>
            <person name="Huntemann M."/>
            <person name="Ivanova N."/>
            <person name="Kyrpides N."/>
            <person name="Mikhailova N."/>
            <person name="Palaniappan K."/>
            <person name="Pillay M."/>
            <person name="Reddy T.B.K."/>
            <person name="Shapiro N."/>
            <person name="Stamatis D."/>
            <person name="Varghese N."/>
            <person name="Woyke T."/>
            <person name="Boden R."/>
            <person name="Freyermuth S.K."/>
            <person name="Kerfeld C.A."/>
        </authorList>
    </citation>
    <scope>NUCLEOTIDE SEQUENCE [LARGE SCALE GENOMIC DNA]</scope>
    <source>
        <strain evidence="2 3">JR-2</strain>
    </source>
</reference>
<dbReference type="InterPro" id="IPR014710">
    <property type="entry name" value="RmlC-like_jellyroll"/>
</dbReference>
<feature type="domain" description="(S)-ureidoglycine aminohydrolase cupin" evidence="1">
    <location>
        <begin position="18"/>
        <end position="88"/>
    </location>
</feature>
<dbReference type="InterPro" id="IPR008579">
    <property type="entry name" value="UGlyAH_Cupin_dom"/>
</dbReference>
<evidence type="ECO:0000313" key="3">
    <source>
        <dbReference type="Proteomes" id="UP000285478"/>
    </source>
</evidence>
<dbReference type="Proteomes" id="UP000285478">
    <property type="component" value="Chromosome"/>
</dbReference>
<protein>
    <submittedName>
        <fullName evidence="2">DUF861 domain-containing protein</fullName>
    </submittedName>
</protein>
<dbReference type="PANTHER" id="PTHR33271:SF22">
    <property type="entry name" value="OS04G0445200 PROTEIN"/>
    <property type="match status" value="1"/>
</dbReference>
<dbReference type="EMBL" id="CP035033">
    <property type="protein sequence ID" value="QAB15261.1"/>
    <property type="molecule type" value="Genomic_DNA"/>
</dbReference>
<sequence length="91" mass="10827">MNDVTIESNPSQEKLDLMGVMQWPIWEKEVSNFPWHYDEREICYLLEGEVTVTTENGTQYHIKTGDLVTFRRGLNCYWAVEKPVRKHYQFG</sequence>